<dbReference type="EMBL" id="QBUD01000002">
    <property type="protein sequence ID" value="PUB17274.1"/>
    <property type="molecule type" value="Genomic_DNA"/>
</dbReference>
<comment type="caution">
    <text evidence="2">The sequence shown here is derived from an EMBL/GenBank/DDBJ whole genome shotgun (WGS) entry which is preliminary data.</text>
</comment>
<dbReference type="NCBIfam" id="TIGR03359">
    <property type="entry name" value="VI_chp_6"/>
    <property type="match status" value="1"/>
</dbReference>
<feature type="region of interest" description="Disordered" evidence="1">
    <location>
        <begin position="375"/>
        <end position="399"/>
    </location>
</feature>
<dbReference type="RefSeq" id="WP_108385420.1">
    <property type="nucleotide sequence ID" value="NZ_QBUD01000002.1"/>
</dbReference>
<dbReference type="AlphaFoldDB" id="A0A2T6KM59"/>
<proteinExistence type="predicted"/>
<dbReference type="OrthoDB" id="9763676at2"/>
<accession>A0A2T6KM59</accession>
<keyword evidence="3" id="KW-1185">Reference proteome</keyword>
<name>A0A2T6KM59_9RHOB</name>
<reference evidence="2 3" key="1">
    <citation type="submission" date="2018-04" db="EMBL/GenBank/DDBJ databases">
        <title>Genomic Encyclopedia of Archaeal and Bacterial Type Strains, Phase II (KMG-II): from individual species to whole genera.</title>
        <authorList>
            <person name="Goeker M."/>
        </authorList>
    </citation>
    <scope>NUCLEOTIDE SEQUENCE [LARGE SCALE GENOMIC DNA]</scope>
    <source>
        <strain evidence="2 3">DSM 29955</strain>
    </source>
</reference>
<dbReference type="PANTHER" id="PTHR35370">
    <property type="entry name" value="CYTOPLASMIC PROTEIN-RELATED-RELATED"/>
    <property type="match status" value="1"/>
</dbReference>
<dbReference type="InterPro" id="IPR010272">
    <property type="entry name" value="T6SS_TssF"/>
</dbReference>
<gene>
    <name evidence="2" type="ORF">C8N45_102286</name>
</gene>
<protein>
    <submittedName>
        <fullName evidence="2">Type VI secretion system protein ImpG</fullName>
    </submittedName>
</protein>
<evidence type="ECO:0000256" key="1">
    <source>
        <dbReference type="SAM" id="MobiDB-lite"/>
    </source>
</evidence>
<evidence type="ECO:0000313" key="3">
    <source>
        <dbReference type="Proteomes" id="UP000244523"/>
    </source>
</evidence>
<dbReference type="PIRSF" id="PIRSF028304">
    <property type="entry name" value="UCP028304"/>
    <property type="match status" value="1"/>
</dbReference>
<dbReference type="PANTHER" id="PTHR35370:SF1">
    <property type="entry name" value="TYPE VI SECRETION SYSTEM COMPONENT TSSF1"/>
    <property type="match status" value="1"/>
</dbReference>
<dbReference type="Proteomes" id="UP000244523">
    <property type="component" value="Unassembled WGS sequence"/>
</dbReference>
<dbReference type="Pfam" id="PF05947">
    <property type="entry name" value="T6SS_TssF"/>
    <property type="match status" value="1"/>
</dbReference>
<evidence type="ECO:0000313" key="2">
    <source>
        <dbReference type="EMBL" id="PUB17274.1"/>
    </source>
</evidence>
<sequence>MDRTFLNYFEDELEHVRDMATEFAALHPNVARNLSLDSVPCPDPYVERLLEGVAYLAARTRLKVDAESSRHVHNLLDGLYPDLVAPAPAMSLVQLTPGDQVEGMVTGYNVGRGTRMISGLRDGMTTRCTYTTAQDVHLWPIQVSDAEYLQDIGALRSAGVDTSQFQRPAAGIRLTLKSASTTPLNTLTIDRLDLFLGPKTRGGLLFDAIHGHGKHVVARSGDAPFVPIDDVSMVGIGRNETLLPQVRPAFQGYGLLREYFLMPERFHYVRLQGLSKVVPTAGDTVEVVILLDRAQPDIADVTGNDISLFVTPIVNLFERECNIVELHSNRASHVVHPDRTRPLDYEVFRLIRVEDVETDGPQARIPAIFAADGSHSNPLSYSTERRSRRPGEDEIRRSQMRTSYSGDDLYISLSYDAAKGKRTPVRRLDIRALCTNRDLPILDDTPTLTLDSGAPVSAISLLQAIKRPRGSLQAVLPMTGKSEARRDELAWRWISQLALNHVSLAEEAADATPLRAMLTLYADRGDPALARHAQSLQTVTAAPVTERLPITGPICFGHGTQITLDIDESVLAGHSRLLLSGLLAQLFRRHATINAVVRTKTRLVGSQEEVLWPLTLGNRAMI</sequence>
<feature type="compositionally biased region" description="Basic and acidic residues" evidence="1">
    <location>
        <begin position="383"/>
        <end position="397"/>
    </location>
</feature>
<organism evidence="2 3">
    <name type="scientific">Yoonia sediminilitoris</name>
    <dbReference type="NCBI Taxonomy" id="1286148"/>
    <lineage>
        <taxon>Bacteria</taxon>
        <taxon>Pseudomonadati</taxon>
        <taxon>Pseudomonadota</taxon>
        <taxon>Alphaproteobacteria</taxon>
        <taxon>Rhodobacterales</taxon>
        <taxon>Paracoccaceae</taxon>
        <taxon>Yoonia</taxon>
    </lineage>
</organism>